<sequence length="134" mass="14209">MTPGLSVFTAQQPHSSRNRSRWPSSLKSARRAAPSTPSSVACSIQRMTPLAPSSTAAPAPVTATTSSSPSPSRSSTACSPRKSIEGVLQRVKPCGSESVTRPPEAMVRSISPSWFTSPANMLLDVSVPPRYDRQ</sequence>
<gene>
    <name evidence="2" type="ORF">BE04_20965</name>
</gene>
<evidence type="ECO:0000313" key="3">
    <source>
        <dbReference type="Proteomes" id="UP000075604"/>
    </source>
</evidence>
<evidence type="ECO:0000256" key="1">
    <source>
        <dbReference type="SAM" id="MobiDB-lite"/>
    </source>
</evidence>
<reference evidence="2 3" key="1">
    <citation type="submission" date="2014-02" db="EMBL/GenBank/DDBJ databases">
        <title>The small core and large imbalanced accessory genome model reveals a collaborative survival strategy of Sorangium cellulosum strains in nature.</title>
        <authorList>
            <person name="Han K."/>
            <person name="Peng R."/>
            <person name="Blom J."/>
            <person name="Li Y.-Z."/>
        </authorList>
    </citation>
    <scope>NUCLEOTIDE SEQUENCE [LARGE SCALE GENOMIC DNA]</scope>
    <source>
        <strain evidence="2 3">So0157-18</strain>
    </source>
</reference>
<dbReference type="Proteomes" id="UP000075604">
    <property type="component" value="Unassembled WGS sequence"/>
</dbReference>
<name>A0A150PR60_SORCE</name>
<feature type="compositionally biased region" description="Low complexity" evidence="1">
    <location>
        <begin position="31"/>
        <end position="41"/>
    </location>
</feature>
<organism evidence="2 3">
    <name type="scientific">Sorangium cellulosum</name>
    <name type="common">Polyangium cellulosum</name>
    <dbReference type="NCBI Taxonomy" id="56"/>
    <lineage>
        <taxon>Bacteria</taxon>
        <taxon>Pseudomonadati</taxon>
        <taxon>Myxococcota</taxon>
        <taxon>Polyangia</taxon>
        <taxon>Polyangiales</taxon>
        <taxon>Polyangiaceae</taxon>
        <taxon>Sorangium</taxon>
    </lineage>
</organism>
<feature type="compositionally biased region" description="Low complexity" evidence="1">
    <location>
        <begin position="48"/>
        <end position="80"/>
    </location>
</feature>
<dbReference type="AlphaFoldDB" id="A0A150PR60"/>
<accession>A0A150PR60</accession>
<comment type="caution">
    <text evidence="2">The sequence shown here is derived from an EMBL/GenBank/DDBJ whole genome shotgun (WGS) entry which is preliminary data.</text>
</comment>
<evidence type="ECO:0000313" key="2">
    <source>
        <dbReference type="EMBL" id="KYF58143.1"/>
    </source>
</evidence>
<feature type="region of interest" description="Disordered" evidence="1">
    <location>
        <begin position="1"/>
        <end position="104"/>
    </location>
</feature>
<protein>
    <submittedName>
        <fullName evidence="2">Uncharacterized protein</fullName>
    </submittedName>
</protein>
<proteinExistence type="predicted"/>
<dbReference type="EMBL" id="JELX01001674">
    <property type="protein sequence ID" value="KYF58143.1"/>
    <property type="molecule type" value="Genomic_DNA"/>
</dbReference>
<feature type="compositionally biased region" description="Polar residues" evidence="1">
    <location>
        <begin position="8"/>
        <end position="27"/>
    </location>
</feature>